<keyword evidence="2 6" id="KW-0479">Metal-binding</keyword>
<evidence type="ECO:0000256" key="6">
    <source>
        <dbReference type="HAMAP-Rule" id="MF_01400"/>
    </source>
</evidence>
<evidence type="ECO:0000256" key="3">
    <source>
        <dbReference type="ARBA" id="ARBA00022833"/>
    </source>
</evidence>
<dbReference type="PANTHER" id="PTHR10173:SF57">
    <property type="entry name" value="PEPTIDE-METHIONINE (R)-S-OXIDE REDUCTASE"/>
    <property type="match status" value="1"/>
</dbReference>
<dbReference type="Proteomes" id="UP000585437">
    <property type="component" value="Unassembled WGS sequence"/>
</dbReference>
<evidence type="ECO:0000256" key="5">
    <source>
        <dbReference type="ARBA" id="ARBA00048488"/>
    </source>
</evidence>
<sequence>MSDVITKKVQKTDAEWREELTPEQYQILRQAGTERPFTGPYWNAKDKGIYSCAGCGTDLFVSDTKFDSGCGWPSYFEAVSPDAVTELRDTTHGMVRTEVRCATCNGHLGHVFPDGPPPTGLRYCINGHSMNFRPAD</sequence>
<reference evidence="8 9" key="1">
    <citation type="submission" date="2020-08" db="EMBL/GenBank/DDBJ databases">
        <title>The Agave Microbiome: Exploring the role of microbial communities in plant adaptations to desert environments.</title>
        <authorList>
            <person name="Partida-Martinez L.P."/>
        </authorList>
    </citation>
    <scope>NUCLEOTIDE SEQUENCE [LARGE SCALE GENOMIC DNA]</scope>
    <source>
        <strain evidence="8 9">AS3.12</strain>
    </source>
</reference>
<dbReference type="NCBIfam" id="TIGR00357">
    <property type="entry name" value="peptide-methionine (R)-S-oxide reductase MsrB"/>
    <property type="match status" value="1"/>
</dbReference>
<evidence type="ECO:0000256" key="1">
    <source>
        <dbReference type="ARBA" id="ARBA00007174"/>
    </source>
</evidence>
<organism evidence="8 9">
    <name type="scientific">Rhizobium soli</name>
    <dbReference type="NCBI Taxonomy" id="424798"/>
    <lineage>
        <taxon>Bacteria</taxon>
        <taxon>Pseudomonadati</taxon>
        <taxon>Pseudomonadota</taxon>
        <taxon>Alphaproteobacteria</taxon>
        <taxon>Hyphomicrobiales</taxon>
        <taxon>Rhizobiaceae</taxon>
        <taxon>Rhizobium/Agrobacterium group</taxon>
        <taxon>Rhizobium</taxon>
    </lineage>
</organism>
<dbReference type="GO" id="GO:0005737">
    <property type="term" value="C:cytoplasm"/>
    <property type="evidence" value="ECO:0007669"/>
    <property type="project" value="TreeGrafter"/>
</dbReference>
<feature type="binding site" evidence="6">
    <location>
        <position position="101"/>
    </location>
    <ligand>
        <name>Zn(2+)</name>
        <dbReference type="ChEBI" id="CHEBI:29105"/>
    </ligand>
</feature>
<comment type="cofactor">
    <cofactor evidence="6">
        <name>Zn(2+)</name>
        <dbReference type="ChEBI" id="CHEBI:29105"/>
    </cofactor>
    <text evidence="6">Binds 1 zinc ion per subunit. The zinc ion is important for the structural integrity of the protein.</text>
</comment>
<dbReference type="GO" id="GO:0008270">
    <property type="term" value="F:zinc ion binding"/>
    <property type="evidence" value="ECO:0007669"/>
    <property type="project" value="UniProtKB-UniRule"/>
</dbReference>
<dbReference type="FunFam" id="2.170.150.20:FF:000001">
    <property type="entry name" value="Peptide methionine sulfoxide reductase MsrB"/>
    <property type="match status" value="1"/>
</dbReference>
<dbReference type="InterPro" id="IPR028427">
    <property type="entry name" value="Met_Sox_Rdtase_MsrB"/>
</dbReference>
<keyword evidence="9" id="KW-1185">Reference proteome</keyword>
<dbReference type="RefSeq" id="WP_062454782.1">
    <property type="nucleotide sequence ID" value="NZ_JACHBU010000004.1"/>
</dbReference>
<dbReference type="GO" id="GO:0006979">
    <property type="term" value="P:response to oxidative stress"/>
    <property type="evidence" value="ECO:0007669"/>
    <property type="project" value="InterPro"/>
</dbReference>
<name>A0A7X0JK21_9HYPH</name>
<dbReference type="GO" id="GO:0033743">
    <property type="term" value="F:peptide-methionine (R)-S-oxide reductase activity"/>
    <property type="evidence" value="ECO:0007669"/>
    <property type="project" value="UniProtKB-UniRule"/>
</dbReference>
<protein>
    <recommendedName>
        <fullName evidence="6">Peptide methionine sulfoxide reductase MsrB</fullName>
        <ecNumber evidence="6">1.8.4.12</ecNumber>
    </recommendedName>
    <alternativeName>
        <fullName evidence="6">Peptide-methionine (R)-S-oxide reductase</fullName>
    </alternativeName>
</protein>
<gene>
    <name evidence="6" type="primary">msrB</name>
    <name evidence="8" type="ORF">F4695_002380</name>
</gene>
<feature type="domain" description="MsrB" evidence="7">
    <location>
        <begin position="13"/>
        <end position="135"/>
    </location>
</feature>
<comment type="catalytic activity">
    <reaction evidence="5 6">
        <text>L-methionyl-[protein] + [thioredoxin]-disulfide + H2O = L-methionyl-(R)-S-oxide-[protein] + [thioredoxin]-dithiol</text>
        <dbReference type="Rhea" id="RHEA:24164"/>
        <dbReference type="Rhea" id="RHEA-COMP:10698"/>
        <dbReference type="Rhea" id="RHEA-COMP:10700"/>
        <dbReference type="Rhea" id="RHEA-COMP:12313"/>
        <dbReference type="Rhea" id="RHEA-COMP:12314"/>
        <dbReference type="ChEBI" id="CHEBI:15377"/>
        <dbReference type="ChEBI" id="CHEBI:16044"/>
        <dbReference type="ChEBI" id="CHEBI:29950"/>
        <dbReference type="ChEBI" id="CHEBI:45764"/>
        <dbReference type="ChEBI" id="CHEBI:50058"/>
        <dbReference type="EC" id="1.8.4.12"/>
    </reaction>
</comment>
<dbReference type="HAMAP" id="MF_01400">
    <property type="entry name" value="MsrB"/>
    <property type="match status" value="1"/>
</dbReference>
<dbReference type="GO" id="GO:0030091">
    <property type="term" value="P:protein repair"/>
    <property type="evidence" value="ECO:0007669"/>
    <property type="project" value="InterPro"/>
</dbReference>
<evidence type="ECO:0000256" key="2">
    <source>
        <dbReference type="ARBA" id="ARBA00022723"/>
    </source>
</evidence>
<evidence type="ECO:0000259" key="7">
    <source>
        <dbReference type="PROSITE" id="PS51790"/>
    </source>
</evidence>
<comment type="caution">
    <text evidence="8">The sequence shown here is derived from an EMBL/GenBank/DDBJ whole genome shotgun (WGS) entry which is preliminary data.</text>
</comment>
<dbReference type="InterPro" id="IPR002579">
    <property type="entry name" value="Met_Sox_Rdtase_MsrB_dom"/>
</dbReference>
<dbReference type="AlphaFoldDB" id="A0A7X0JK21"/>
<dbReference type="Gene3D" id="2.170.150.20">
    <property type="entry name" value="Peptide methionine sulfoxide reductase"/>
    <property type="match status" value="1"/>
</dbReference>
<feature type="binding site" evidence="6">
    <location>
        <position position="52"/>
    </location>
    <ligand>
        <name>Zn(2+)</name>
        <dbReference type="ChEBI" id="CHEBI:29105"/>
    </ligand>
</feature>
<keyword evidence="3 6" id="KW-0862">Zinc</keyword>
<dbReference type="PANTHER" id="PTHR10173">
    <property type="entry name" value="METHIONINE SULFOXIDE REDUCTASE"/>
    <property type="match status" value="1"/>
</dbReference>
<feature type="active site" description="Nucleophile" evidence="6">
    <location>
        <position position="124"/>
    </location>
</feature>
<dbReference type="PROSITE" id="PS51790">
    <property type="entry name" value="MSRB"/>
    <property type="match status" value="1"/>
</dbReference>
<comment type="similarity">
    <text evidence="1 6">Belongs to the MsrB Met sulfoxide reductase family.</text>
</comment>
<dbReference type="SUPFAM" id="SSF51316">
    <property type="entry name" value="Mss4-like"/>
    <property type="match status" value="1"/>
</dbReference>
<feature type="binding site" evidence="6">
    <location>
        <position position="55"/>
    </location>
    <ligand>
        <name>Zn(2+)</name>
        <dbReference type="ChEBI" id="CHEBI:29105"/>
    </ligand>
</feature>
<proteinExistence type="inferred from homology"/>
<evidence type="ECO:0000313" key="9">
    <source>
        <dbReference type="Proteomes" id="UP000585437"/>
    </source>
</evidence>
<keyword evidence="4 6" id="KW-0560">Oxidoreductase</keyword>
<accession>A0A7X0JK21</accession>
<evidence type="ECO:0000256" key="4">
    <source>
        <dbReference type="ARBA" id="ARBA00023002"/>
    </source>
</evidence>
<evidence type="ECO:0000313" key="8">
    <source>
        <dbReference type="EMBL" id="MBB6509023.1"/>
    </source>
</evidence>
<dbReference type="InterPro" id="IPR011057">
    <property type="entry name" value="Mss4-like_sf"/>
</dbReference>
<dbReference type="EMBL" id="JACHBU010000004">
    <property type="protein sequence ID" value="MBB6509023.1"/>
    <property type="molecule type" value="Genomic_DNA"/>
</dbReference>
<dbReference type="EC" id="1.8.4.12" evidence="6"/>
<dbReference type="Pfam" id="PF01641">
    <property type="entry name" value="SelR"/>
    <property type="match status" value="1"/>
</dbReference>
<feature type="binding site" evidence="6">
    <location>
        <position position="104"/>
    </location>
    <ligand>
        <name>Zn(2+)</name>
        <dbReference type="ChEBI" id="CHEBI:29105"/>
    </ligand>
</feature>